<evidence type="ECO:0000256" key="4">
    <source>
        <dbReference type="ARBA" id="ARBA00011245"/>
    </source>
</evidence>
<dbReference type="GO" id="GO:0004109">
    <property type="term" value="F:coproporphyrinogen oxidase activity"/>
    <property type="evidence" value="ECO:0007669"/>
    <property type="project" value="InterPro"/>
</dbReference>
<dbReference type="SUPFAM" id="SSF102114">
    <property type="entry name" value="Radical SAM enzymes"/>
    <property type="match status" value="1"/>
</dbReference>
<dbReference type="OrthoDB" id="9808022at2"/>
<evidence type="ECO:0000256" key="3">
    <source>
        <dbReference type="ARBA" id="ARBA00005493"/>
    </source>
</evidence>
<dbReference type="FunFam" id="3.80.30.20:FF:000012">
    <property type="entry name" value="Coproporphyrinogen-III oxidase"/>
    <property type="match status" value="1"/>
</dbReference>
<dbReference type="PANTHER" id="PTHR13932:SF6">
    <property type="entry name" value="OXYGEN-INDEPENDENT COPROPORPHYRINOGEN III OXIDASE"/>
    <property type="match status" value="1"/>
</dbReference>
<dbReference type="Gene3D" id="1.10.10.920">
    <property type="match status" value="1"/>
</dbReference>
<dbReference type="GO" id="GO:0046872">
    <property type="term" value="F:metal ion binding"/>
    <property type="evidence" value="ECO:0007669"/>
    <property type="project" value="UniProtKB-KW"/>
</dbReference>
<comment type="caution">
    <text evidence="19">The sequence shown here is derived from an EMBL/GenBank/DDBJ whole genome shotgun (WGS) entry which is preliminary data.</text>
</comment>
<feature type="binding site" evidence="16">
    <location>
        <begin position="127"/>
        <end position="128"/>
    </location>
    <ligand>
        <name>S-adenosyl-L-methionine</name>
        <dbReference type="ChEBI" id="CHEBI:59789"/>
        <label>2</label>
    </ligand>
</feature>
<keyword evidence="7 15" id="KW-0949">S-adenosyl-L-methionine</keyword>
<gene>
    <name evidence="19" type="primary">hemN</name>
    <name evidence="19" type="ORF">DU000_02830</name>
</gene>
<evidence type="ECO:0000256" key="17">
    <source>
        <dbReference type="PIRSR" id="PIRSR000167-2"/>
    </source>
</evidence>
<keyword evidence="20" id="KW-1185">Reference proteome</keyword>
<dbReference type="AlphaFoldDB" id="A0A368L8V2"/>
<feature type="binding site" evidence="16">
    <location>
        <position position="225"/>
    </location>
    <ligand>
        <name>S-adenosyl-L-methionine</name>
        <dbReference type="ChEBI" id="CHEBI:59789"/>
        <label>2</label>
    </ligand>
</feature>
<dbReference type="NCBIfam" id="TIGR00538">
    <property type="entry name" value="hemN"/>
    <property type="match status" value="1"/>
</dbReference>
<feature type="binding site" evidence="16">
    <location>
        <position position="259"/>
    </location>
    <ligand>
        <name>S-adenosyl-L-methionine</name>
        <dbReference type="ChEBI" id="CHEBI:59789"/>
        <label>2</label>
    </ligand>
</feature>
<feature type="binding site" evidence="17">
    <location>
        <position position="82"/>
    </location>
    <ligand>
        <name>[4Fe-4S] cluster</name>
        <dbReference type="ChEBI" id="CHEBI:49883"/>
        <note>4Fe-4S-S-AdoMet</note>
    </ligand>
</feature>
<evidence type="ECO:0000256" key="11">
    <source>
        <dbReference type="ARBA" id="ARBA00023014"/>
    </source>
</evidence>
<dbReference type="EMBL" id="QPGB01000001">
    <property type="protein sequence ID" value="RCS59659.1"/>
    <property type="molecule type" value="Genomic_DNA"/>
</dbReference>
<feature type="binding site" evidence="16">
    <location>
        <position position="69"/>
    </location>
    <ligand>
        <name>S-adenosyl-L-methionine</name>
        <dbReference type="ChEBI" id="CHEBI:59789"/>
        <label>1</label>
    </ligand>
</feature>
<dbReference type="InterPro" id="IPR006638">
    <property type="entry name" value="Elp3/MiaA/NifB-like_rSAM"/>
</dbReference>
<feature type="binding site" evidence="16">
    <location>
        <position position="161"/>
    </location>
    <ligand>
        <name>S-adenosyl-L-methionine</name>
        <dbReference type="ChEBI" id="CHEBI:59789"/>
        <label>1</label>
    </ligand>
</feature>
<dbReference type="PANTHER" id="PTHR13932">
    <property type="entry name" value="COPROPORPHYRINIGEN III OXIDASE"/>
    <property type="match status" value="1"/>
</dbReference>
<evidence type="ECO:0000256" key="2">
    <source>
        <dbReference type="ARBA" id="ARBA00004785"/>
    </source>
</evidence>
<feature type="binding site" evidence="16">
    <location>
        <begin position="81"/>
        <end position="83"/>
    </location>
    <ligand>
        <name>S-adenosyl-L-methionine</name>
        <dbReference type="ChEBI" id="CHEBI:59789"/>
        <label>2</label>
    </ligand>
</feature>
<dbReference type="PIRSF" id="PIRSF000167">
    <property type="entry name" value="HemN"/>
    <property type="match status" value="1"/>
</dbReference>
<protein>
    <recommendedName>
        <fullName evidence="15">Coproporphyrinogen-III oxidase</fullName>
        <ecNumber evidence="15">1.3.98.3</ecNumber>
    </recommendedName>
</protein>
<comment type="catalytic activity">
    <reaction evidence="14 15">
        <text>coproporphyrinogen III + 2 S-adenosyl-L-methionine = protoporphyrinogen IX + 2 5'-deoxyadenosine + 2 L-methionine + 2 CO2</text>
        <dbReference type="Rhea" id="RHEA:15425"/>
        <dbReference type="ChEBI" id="CHEBI:16526"/>
        <dbReference type="ChEBI" id="CHEBI:17319"/>
        <dbReference type="ChEBI" id="CHEBI:57307"/>
        <dbReference type="ChEBI" id="CHEBI:57309"/>
        <dbReference type="ChEBI" id="CHEBI:57844"/>
        <dbReference type="ChEBI" id="CHEBI:59789"/>
        <dbReference type="EC" id="1.3.98.3"/>
    </reaction>
</comment>
<keyword evidence="5 15" id="KW-0004">4Fe-4S</keyword>
<dbReference type="Pfam" id="PF04055">
    <property type="entry name" value="Radical_SAM"/>
    <property type="match status" value="1"/>
</dbReference>
<evidence type="ECO:0000256" key="12">
    <source>
        <dbReference type="ARBA" id="ARBA00023244"/>
    </source>
</evidence>
<keyword evidence="12 15" id="KW-0627">Porphyrin biosynthesis</keyword>
<keyword evidence="9 15" id="KW-0560">Oxidoreductase</keyword>
<keyword evidence="10 15" id="KW-0408">Iron</keyword>
<feature type="binding site" evidence="17">
    <location>
        <position position="79"/>
    </location>
    <ligand>
        <name>[4Fe-4S] cluster</name>
        <dbReference type="ChEBI" id="CHEBI:49883"/>
        <note>4Fe-4S-S-AdoMet</note>
    </ligand>
</feature>
<feature type="binding site" evidence="17">
    <location>
        <position position="75"/>
    </location>
    <ligand>
        <name>[4Fe-4S] cluster</name>
        <dbReference type="ChEBI" id="CHEBI:49883"/>
        <note>4Fe-4S-S-AdoMet</note>
    </ligand>
</feature>
<dbReference type="SFLD" id="SFLDG01065">
    <property type="entry name" value="anaerobic_coproporphyrinogen-I"/>
    <property type="match status" value="1"/>
</dbReference>
<evidence type="ECO:0000313" key="20">
    <source>
        <dbReference type="Proteomes" id="UP000252357"/>
    </source>
</evidence>
<accession>A0A368L8V2</accession>
<evidence type="ECO:0000256" key="13">
    <source>
        <dbReference type="ARBA" id="ARBA00024295"/>
    </source>
</evidence>
<evidence type="ECO:0000256" key="1">
    <source>
        <dbReference type="ARBA" id="ARBA00004496"/>
    </source>
</evidence>
<dbReference type="UniPathway" id="UPA00251">
    <property type="reaction ID" value="UER00323"/>
</dbReference>
<evidence type="ECO:0000256" key="7">
    <source>
        <dbReference type="ARBA" id="ARBA00022691"/>
    </source>
</evidence>
<dbReference type="Gene3D" id="3.80.30.20">
    <property type="entry name" value="tm_1862 like domain"/>
    <property type="match status" value="1"/>
</dbReference>
<comment type="similarity">
    <text evidence="3 15">Belongs to the anaerobic coproporphyrinogen-III oxidase family.</text>
</comment>
<feature type="domain" description="Radical SAM core" evidence="18">
    <location>
        <begin position="60"/>
        <end position="296"/>
    </location>
</feature>
<dbReference type="GO" id="GO:0005737">
    <property type="term" value="C:cytoplasm"/>
    <property type="evidence" value="ECO:0007669"/>
    <property type="project" value="UniProtKB-SubCell"/>
</dbReference>
<dbReference type="PROSITE" id="PS51918">
    <property type="entry name" value="RADICAL_SAM"/>
    <property type="match status" value="1"/>
</dbReference>
<dbReference type="Pfam" id="PF06969">
    <property type="entry name" value="HemN_C"/>
    <property type="match status" value="1"/>
</dbReference>
<dbReference type="GO" id="GO:0051989">
    <property type="term" value="F:coproporphyrinogen dehydrogenase activity"/>
    <property type="evidence" value="ECO:0007669"/>
    <property type="project" value="UniProtKB-EC"/>
</dbReference>
<evidence type="ECO:0000259" key="18">
    <source>
        <dbReference type="PROSITE" id="PS51918"/>
    </source>
</evidence>
<dbReference type="InterPro" id="IPR034505">
    <property type="entry name" value="Coproporphyrinogen-III_oxidase"/>
</dbReference>
<dbReference type="InterPro" id="IPR007197">
    <property type="entry name" value="rSAM"/>
</dbReference>
<name>A0A368L8V2_9BURK</name>
<feature type="binding site" evidence="16">
    <location>
        <position position="126"/>
    </location>
    <ligand>
        <name>S-adenosyl-L-methionine</name>
        <dbReference type="ChEBI" id="CHEBI:59789"/>
        <label>1</label>
    </ligand>
</feature>
<dbReference type="EC" id="1.3.98.3" evidence="15"/>
<proteinExistence type="inferred from homology"/>
<evidence type="ECO:0000256" key="8">
    <source>
        <dbReference type="ARBA" id="ARBA00022723"/>
    </source>
</evidence>
<dbReference type="InterPro" id="IPR004558">
    <property type="entry name" value="Coprogen_oxidase_HemN"/>
</dbReference>
<dbReference type="GO" id="GO:0051539">
    <property type="term" value="F:4 iron, 4 sulfur cluster binding"/>
    <property type="evidence" value="ECO:0007669"/>
    <property type="project" value="UniProtKB-KW"/>
</dbReference>
<comment type="subunit">
    <text evidence="4">Monomer.</text>
</comment>
<reference evidence="19 20" key="1">
    <citation type="journal article" date="2018" name="Int. J. Syst. Evol. Microbiol.">
        <title>Parvibium lacunae gen. nov., sp. nov., a new member of the family Alcaligenaceae isolated from a freshwater pond.</title>
        <authorList>
            <person name="Chen W.M."/>
            <person name="Xie P.B."/>
            <person name="Hsu M.Y."/>
            <person name="Sheu S.Y."/>
        </authorList>
    </citation>
    <scope>NUCLEOTIDE SEQUENCE [LARGE SCALE GENOMIC DNA]</scope>
    <source>
        <strain evidence="19 20">KMB9</strain>
    </source>
</reference>
<keyword evidence="8 15" id="KW-0479">Metal-binding</keyword>
<dbReference type="InterPro" id="IPR010723">
    <property type="entry name" value="HemN_C"/>
</dbReference>
<evidence type="ECO:0000256" key="5">
    <source>
        <dbReference type="ARBA" id="ARBA00022485"/>
    </source>
</evidence>
<comment type="subcellular location">
    <subcellularLocation>
        <location evidence="1 15">Cytoplasm</location>
    </subcellularLocation>
</comment>
<dbReference type="SMART" id="SM00729">
    <property type="entry name" value="Elp3"/>
    <property type="match status" value="1"/>
</dbReference>
<dbReference type="FunFam" id="1.10.10.920:FF:000002">
    <property type="entry name" value="Coproporphyrinogen-III oxidase"/>
    <property type="match status" value="1"/>
</dbReference>
<keyword evidence="6 15" id="KW-0963">Cytoplasm</keyword>
<evidence type="ECO:0000256" key="6">
    <source>
        <dbReference type="ARBA" id="ARBA00022490"/>
    </source>
</evidence>
<feature type="binding site" evidence="16">
    <location>
        <position position="345"/>
    </location>
    <ligand>
        <name>S-adenosyl-L-methionine</name>
        <dbReference type="ChEBI" id="CHEBI:59789"/>
        <label>1</label>
    </ligand>
</feature>
<dbReference type="GO" id="GO:0006782">
    <property type="term" value="P:protoporphyrinogen IX biosynthetic process"/>
    <property type="evidence" value="ECO:0007669"/>
    <property type="project" value="UniProtKB-UniPathway"/>
</dbReference>
<comment type="cofactor">
    <cofactor evidence="15 17">
        <name>[4Fe-4S] cluster</name>
        <dbReference type="ChEBI" id="CHEBI:49883"/>
    </cofactor>
    <text evidence="15 17">Binds 1 [4Fe-4S] cluster. The cluster is coordinated with 3 cysteines and an exchangeable S-adenosyl-L-methionine.</text>
</comment>
<evidence type="ECO:0000256" key="16">
    <source>
        <dbReference type="PIRSR" id="PIRSR000167-1"/>
    </source>
</evidence>
<dbReference type="InterPro" id="IPR058240">
    <property type="entry name" value="rSAM_sf"/>
</dbReference>
<comment type="function">
    <text evidence="13">Involved in the heme biosynthesis. Catalyzes the anaerobic oxidative decarboxylation of propionate groups of rings A and B of coproporphyrinogen III to yield the vinyl groups in protoporphyrinogen IX.</text>
</comment>
<dbReference type="SFLD" id="SFLDS00029">
    <property type="entry name" value="Radical_SAM"/>
    <property type="match status" value="1"/>
</dbReference>
<evidence type="ECO:0000256" key="15">
    <source>
        <dbReference type="PIRNR" id="PIRNR000167"/>
    </source>
</evidence>
<evidence type="ECO:0000256" key="10">
    <source>
        <dbReference type="ARBA" id="ARBA00023004"/>
    </source>
</evidence>
<feature type="binding site" evidence="16">
    <location>
        <position position="188"/>
    </location>
    <ligand>
        <name>S-adenosyl-L-methionine</name>
        <dbReference type="ChEBI" id="CHEBI:59789"/>
        <label>2</label>
    </ligand>
</feature>
<feature type="binding site" evidence="16">
    <location>
        <position position="200"/>
    </location>
    <ligand>
        <name>S-adenosyl-L-methionine</name>
        <dbReference type="ChEBI" id="CHEBI:59789"/>
        <label>2</label>
    </ligand>
</feature>
<comment type="pathway">
    <text evidence="2 15">Porphyrin-containing compound metabolism; protoporphyrin-IX biosynthesis; protoporphyrinogen-IX from coproporphyrinogen-III (AdoMet route): step 1/1.</text>
</comment>
<sequence>MTPTLIAVGSPSLAVDFDLATLQRLSTNGPRYTSYPTADRFASDFTEKDYILATRERRERGLRAPLSLYIHIPFCESVCYYCACNKVVTKDRRKANHYLNYLEQEIALHARHYDGQDIVSQLHWGGGTPTYLEPAQLHRLMQSLRESFQFASDELGEYSIEIDPRTVNASTLSALRSMGFNRVSLGVQDIDPKVQQAINRIQPIAQTLDVMGMVQRLGFRSTSIDLIYGLPHQSVSSFRQTIDTIIAARPSRIALYHYAHLPSRFKPQRRIDELALPSSAEKLLILQLAIEQLAAAGYAYIGMDHFALPTDELAIAQRQGRLHRNFQGYSTHAQADLIGIGVSAIGAMGRSYLQNARDLETYYALLDNKQLPIQRGLHMTMDDRIRRTVIQSLMCHFELCKSAVEEIYPIDFDAYFQSELIALKPFIADGLIQHEGDWLSVTPKGRLVVRNVAMVFDAYLRQGQPTLAQYSQTV</sequence>
<keyword evidence="11 15" id="KW-0411">Iron-sulfur</keyword>
<evidence type="ECO:0000256" key="9">
    <source>
        <dbReference type="ARBA" id="ARBA00023002"/>
    </source>
</evidence>
<evidence type="ECO:0000313" key="19">
    <source>
        <dbReference type="EMBL" id="RCS59659.1"/>
    </source>
</evidence>
<dbReference type="Proteomes" id="UP000252357">
    <property type="component" value="Unassembled WGS sequence"/>
</dbReference>
<dbReference type="InterPro" id="IPR023404">
    <property type="entry name" value="rSAM_horseshoe"/>
</dbReference>
<organism evidence="19 20">
    <name type="scientific">Parvibium lacunae</name>
    <dbReference type="NCBI Taxonomy" id="1888893"/>
    <lineage>
        <taxon>Bacteria</taxon>
        <taxon>Pseudomonadati</taxon>
        <taxon>Pseudomonadota</taxon>
        <taxon>Betaproteobacteria</taxon>
        <taxon>Burkholderiales</taxon>
        <taxon>Alcaligenaceae</taxon>
        <taxon>Parvibium</taxon>
    </lineage>
</organism>
<evidence type="ECO:0000256" key="14">
    <source>
        <dbReference type="ARBA" id="ARBA00048321"/>
    </source>
</evidence>